<evidence type="ECO:0000256" key="1">
    <source>
        <dbReference type="ARBA" id="ARBA00005607"/>
    </source>
</evidence>
<dbReference type="PANTHER" id="PTHR12967">
    <property type="entry name" value="PROTEIN SHQ1 HOMOLOG"/>
    <property type="match status" value="1"/>
</dbReference>
<dbReference type="GO" id="GO:0005654">
    <property type="term" value="C:nucleoplasm"/>
    <property type="evidence" value="ECO:0007669"/>
    <property type="project" value="TreeGrafter"/>
</dbReference>
<comment type="similarity">
    <text evidence="1">Belongs to the SHQ1 family.</text>
</comment>
<sequence length="486" mass="55552">MLTPKFELTQTETKVCIIVFAPYTNVSETEVYVEKNDFRFFSPPYYLRLQLPGEVMEMGASNAVYDADDGKFILTLEKVNRGEHFPNLDMISTLLVKKTKNFPSKPNILVLDSQGEDGSTDDLRSNVDESSEIECLIEQTVPDEVPSCEGLVNKPQYGFGNQYSDVFKGFAVSSVNMLEILDLPDPDVTPASSRTPLRLDREVKDFSDEHYLADRVYRSSIDEVIAFETFWERYQRTGTSATLCAEDIERLKDFPVREYILTPHDQQALYLGLFDIIAAYCYDHRTTEGDSTSESAWTINKLSATLSWFEVYATLQDAILAFVRRSLCYPLFRNYDLSVKILSDVQILLRLGKRQLLICLLDVHRFFNQSNPRYLLNRLYVEDYCVWIQEADDKCLMAMADKIGMSIPKKQDLMLDIVELELAAEMVEREEQEKQKLQVVNRTFSGLCLSDEESSVSEEMVQSPVEQSSDGDSDEDESLDSDDLSS</sequence>
<accession>A0A6L2PTL0</accession>
<evidence type="ECO:0000313" key="7">
    <source>
        <dbReference type="Proteomes" id="UP000502823"/>
    </source>
</evidence>
<dbReference type="InterPro" id="IPR008978">
    <property type="entry name" value="HSP20-like_chaperone"/>
</dbReference>
<name>A0A6L2PTL0_COPFO</name>
<feature type="compositionally biased region" description="Low complexity" evidence="4">
    <location>
        <begin position="457"/>
        <end position="468"/>
    </location>
</feature>
<dbReference type="GO" id="GO:0000493">
    <property type="term" value="P:box H/ACA snoRNP assembly"/>
    <property type="evidence" value="ECO:0007669"/>
    <property type="project" value="InterPro"/>
</dbReference>
<evidence type="ECO:0000313" key="6">
    <source>
        <dbReference type="EMBL" id="GFG35554.1"/>
    </source>
</evidence>
<dbReference type="PROSITE" id="PS51203">
    <property type="entry name" value="CS"/>
    <property type="match status" value="1"/>
</dbReference>
<dbReference type="InterPro" id="IPR007009">
    <property type="entry name" value="Shq1_C"/>
</dbReference>
<dbReference type="GO" id="GO:0005737">
    <property type="term" value="C:cytoplasm"/>
    <property type="evidence" value="ECO:0007669"/>
    <property type="project" value="TreeGrafter"/>
</dbReference>
<dbReference type="InterPro" id="IPR007052">
    <property type="entry name" value="CS_dom"/>
</dbReference>
<dbReference type="OrthoDB" id="73639at2759"/>
<feature type="domain" description="CS" evidence="5">
    <location>
        <begin position="1"/>
        <end position="89"/>
    </location>
</feature>
<dbReference type="InterPro" id="IPR039742">
    <property type="entry name" value="Shq1"/>
</dbReference>
<dbReference type="CDD" id="cd06463">
    <property type="entry name" value="p23_like"/>
    <property type="match status" value="1"/>
</dbReference>
<gene>
    <name evidence="6" type="ORF">Cfor_06232</name>
</gene>
<comment type="caution">
    <text evidence="6">The sequence shown here is derived from an EMBL/GenBank/DDBJ whole genome shotgun (WGS) entry which is preliminary data.</text>
</comment>
<keyword evidence="3" id="KW-0175">Coiled coil</keyword>
<feature type="coiled-coil region" evidence="3">
    <location>
        <begin position="410"/>
        <end position="440"/>
    </location>
</feature>
<evidence type="ECO:0000256" key="3">
    <source>
        <dbReference type="SAM" id="Coils"/>
    </source>
</evidence>
<evidence type="ECO:0000256" key="2">
    <source>
        <dbReference type="ARBA" id="ARBA00013750"/>
    </source>
</evidence>
<evidence type="ECO:0000259" key="5">
    <source>
        <dbReference type="PROSITE" id="PS51203"/>
    </source>
</evidence>
<keyword evidence="7" id="KW-1185">Reference proteome</keyword>
<organism evidence="6 7">
    <name type="scientific">Coptotermes formosanus</name>
    <name type="common">Formosan subterranean termite</name>
    <dbReference type="NCBI Taxonomy" id="36987"/>
    <lineage>
        <taxon>Eukaryota</taxon>
        <taxon>Metazoa</taxon>
        <taxon>Ecdysozoa</taxon>
        <taxon>Arthropoda</taxon>
        <taxon>Hexapoda</taxon>
        <taxon>Insecta</taxon>
        <taxon>Pterygota</taxon>
        <taxon>Neoptera</taxon>
        <taxon>Polyneoptera</taxon>
        <taxon>Dictyoptera</taxon>
        <taxon>Blattodea</taxon>
        <taxon>Blattoidea</taxon>
        <taxon>Termitoidae</taxon>
        <taxon>Rhinotermitidae</taxon>
        <taxon>Coptotermes</taxon>
    </lineage>
</organism>
<dbReference type="GO" id="GO:0051082">
    <property type="term" value="F:unfolded protein binding"/>
    <property type="evidence" value="ECO:0007669"/>
    <property type="project" value="TreeGrafter"/>
</dbReference>
<dbReference type="Proteomes" id="UP000502823">
    <property type="component" value="Unassembled WGS sequence"/>
</dbReference>
<dbReference type="InParanoid" id="A0A6L2PTL0"/>
<protein>
    <recommendedName>
        <fullName evidence="2">Protein SHQ1 homolog</fullName>
    </recommendedName>
</protein>
<reference evidence="7" key="1">
    <citation type="submission" date="2020-01" db="EMBL/GenBank/DDBJ databases">
        <title>Draft genome sequence of the Termite Coptotermes fromosanus.</title>
        <authorList>
            <person name="Itakura S."/>
            <person name="Yosikawa Y."/>
            <person name="Umezawa K."/>
        </authorList>
    </citation>
    <scope>NUCLEOTIDE SEQUENCE [LARGE SCALE GENOMIC DNA]</scope>
</reference>
<evidence type="ECO:0000256" key="4">
    <source>
        <dbReference type="SAM" id="MobiDB-lite"/>
    </source>
</evidence>
<dbReference type="Gene3D" id="2.60.40.790">
    <property type="match status" value="1"/>
</dbReference>
<feature type="compositionally biased region" description="Acidic residues" evidence="4">
    <location>
        <begin position="469"/>
        <end position="486"/>
    </location>
</feature>
<dbReference type="AlphaFoldDB" id="A0A6L2PTL0"/>
<feature type="region of interest" description="Disordered" evidence="4">
    <location>
        <begin position="450"/>
        <end position="486"/>
    </location>
</feature>
<dbReference type="EMBL" id="BLKM01000555">
    <property type="protein sequence ID" value="GFG35554.1"/>
    <property type="molecule type" value="Genomic_DNA"/>
</dbReference>
<dbReference type="SUPFAM" id="SSF49764">
    <property type="entry name" value="HSP20-like chaperones"/>
    <property type="match status" value="1"/>
</dbReference>
<dbReference type="Pfam" id="PF04925">
    <property type="entry name" value="SHQ1"/>
    <property type="match status" value="1"/>
</dbReference>
<dbReference type="Pfam" id="PF21413">
    <property type="entry name" value="SHQ1-like_CS"/>
    <property type="match status" value="1"/>
</dbReference>
<dbReference type="InterPro" id="IPR048696">
    <property type="entry name" value="SHQ1-like_CS"/>
</dbReference>
<proteinExistence type="inferred from homology"/>
<dbReference type="PANTHER" id="PTHR12967:SF0">
    <property type="entry name" value="PROTEIN SHQ1 HOMOLOG"/>
    <property type="match status" value="1"/>
</dbReference>